<dbReference type="AlphaFoldDB" id="A0ABD1FAH6"/>
<sequence length="65" mass="7719">MRLTRTQYLYQPASSSAGRSTEYTSNIAFQSELSNLQSTEKGCLRIKGQYYRDKFYDQKYEQKFI</sequence>
<organism evidence="1 2">
    <name type="scientific">Hypothenemus hampei</name>
    <name type="common">Coffee berry borer</name>
    <dbReference type="NCBI Taxonomy" id="57062"/>
    <lineage>
        <taxon>Eukaryota</taxon>
        <taxon>Metazoa</taxon>
        <taxon>Ecdysozoa</taxon>
        <taxon>Arthropoda</taxon>
        <taxon>Hexapoda</taxon>
        <taxon>Insecta</taxon>
        <taxon>Pterygota</taxon>
        <taxon>Neoptera</taxon>
        <taxon>Endopterygota</taxon>
        <taxon>Coleoptera</taxon>
        <taxon>Polyphaga</taxon>
        <taxon>Cucujiformia</taxon>
        <taxon>Curculionidae</taxon>
        <taxon>Scolytinae</taxon>
        <taxon>Hypothenemus</taxon>
    </lineage>
</organism>
<name>A0ABD1FAH6_HYPHA</name>
<gene>
    <name evidence="1" type="ORF">ABEB36_000181</name>
</gene>
<evidence type="ECO:0000313" key="1">
    <source>
        <dbReference type="EMBL" id="KAL1516262.1"/>
    </source>
</evidence>
<reference evidence="1 2" key="1">
    <citation type="submission" date="2024-05" db="EMBL/GenBank/DDBJ databases">
        <title>Genetic variation in Jamaican populations of the coffee berry borer (Hypothenemus hampei).</title>
        <authorList>
            <person name="Errbii M."/>
            <person name="Myrie A."/>
        </authorList>
    </citation>
    <scope>NUCLEOTIDE SEQUENCE [LARGE SCALE GENOMIC DNA]</scope>
    <source>
        <strain evidence="1">JA-Hopewell-2020-01-JO</strain>
        <tissue evidence="1">Whole body</tissue>
    </source>
</reference>
<accession>A0ABD1FAH6</accession>
<dbReference type="Proteomes" id="UP001566132">
    <property type="component" value="Unassembled WGS sequence"/>
</dbReference>
<evidence type="ECO:0000313" key="2">
    <source>
        <dbReference type="Proteomes" id="UP001566132"/>
    </source>
</evidence>
<proteinExistence type="predicted"/>
<protein>
    <submittedName>
        <fullName evidence="1">Uncharacterized protein</fullName>
    </submittedName>
</protein>
<keyword evidence="2" id="KW-1185">Reference proteome</keyword>
<dbReference type="EMBL" id="JBDJPC010000001">
    <property type="protein sequence ID" value="KAL1516262.1"/>
    <property type="molecule type" value="Genomic_DNA"/>
</dbReference>
<comment type="caution">
    <text evidence="1">The sequence shown here is derived from an EMBL/GenBank/DDBJ whole genome shotgun (WGS) entry which is preliminary data.</text>
</comment>